<dbReference type="RefSeq" id="XP_029346665.1">
    <property type="nucleotide sequence ID" value="XM_029490805.1"/>
</dbReference>
<dbReference type="Proteomes" id="UP000007819">
    <property type="component" value="Chromosome A2"/>
</dbReference>
<keyword evidence="1" id="KW-0732">Signal</keyword>
<evidence type="ECO:0000256" key="1">
    <source>
        <dbReference type="SAM" id="SignalP"/>
    </source>
</evidence>
<evidence type="ECO:0000313" key="2">
    <source>
        <dbReference type="EnsemblMetazoa" id="XP_029346665.1"/>
    </source>
</evidence>
<feature type="signal peptide" evidence="1">
    <location>
        <begin position="1"/>
        <end position="25"/>
    </location>
</feature>
<proteinExistence type="predicted"/>
<accession>A0A8R2JUJ4</accession>
<name>A0A8R2JUJ4_ACYPI</name>
<feature type="chain" id="PRO_5035910359" description="Fam-b protein" evidence="1">
    <location>
        <begin position="26"/>
        <end position="259"/>
    </location>
</feature>
<protein>
    <recommendedName>
        <fullName evidence="4">Fam-b protein</fullName>
    </recommendedName>
</protein>
<dbReference type="EnsemblMetazoa" id="XM_029490805.1">
    <property type="protein sequence ID" value="XP_029346665.1"/>
    <property type="gene ID" value="LOC103308549"/>
</dbReference>
<evidence type="ECO:0008006" key="4">
    <source>
        <dbReference type="Google" id="ProtNLM"/>
    </source>
</evidence>
<organism evidence="2 3">
    <name type="scientific">Acyrthosiphon pisum</name>
    <name type="common">Pea aphid</name>
    <dbReference type="NCBI Taxonomy" id="7029"/>
    <lineage>
        <taxon>Eukaryota</taxon>
        <taxon>Metazoa</taxon>
        <taxon>Ecdysozoa</taxon>
        <taxon>Arthropoda</taxon>
        <taxon>Hexapoda</taxon>
        <taxon>Insecta</taxon>
        <taxon>Pterygota</taxon>
        <taxon>Neoptera</taxon>
        <taxon>Paraneoptera</taxon>
        <taxon>Hemiptera</taxon>
        <taxon>Sternorrhyncha</taxon>
        <taxon>Aphidomorpha</taxon>
        <taxon>Aphidoidea</taxon>
        <taxon>Aphididae</taxon>
        <taxon>Macrosiphini</taxon>
        <taxon>Acyrthosiphon</taxon>
    </lineage>
</organism>
<dbReference type="AlphaFoldDB" id="A0A8R2JUJ4"/>
<sequence length="259" mass="29819">MDKHIIMLALCLMVYVIGNMDSVTAAGIGKNKFDRLVKCYGQMFENGLIKPIPELYKSDTDTFQTIMTTFYELYEIKTINDKNDDIVPSVNNKKRKLDTITHSGDAPETSVNNKKRKLDTITRTDDTPETSDSNKKRILDTITRTDDTPETSDSINENNITTFNHNDGTPEISVDNKEFRNDKLLDSIKRIFINDFVQNENQEEFKAQIVALTNKIKIGELKEYPLNAFVLNYYSPDNDKENFRTTSEFCKNYSIKSFL</sequence>
<dbReference type="GeneID" id="103308549"/>
<reference evidence="3" key="1">
    <citation type="submission" date="2010-06" db="EMBL/GenBank/DDBJ databases">
        <authorList>
            <person name="Jiang H."/>
            <person name="Abraham K."/>
            <person name="Ali S."/>
            <person name="Alsbrooks S.L."/>
            <person name="Anim B.N."/>
            <person name="Anosike U.S."/>
            <person name="Attaway T."/>
            <person name="Bandaranaike D.P."/>
            <person name="Battles P.K."/>
            <person name="Bell S.N."/>
            <person name="Bell A.V."/>
            <person name="Beltran B."/>
            <person name="Bickham C."/>
            <person name="Bustamante Y."/>
            <person name="Caleb T."/>
            <person name="Canada A."/>
            <person name="Cardenas V."/>
            <person name="Carter K."/>
            <person name="Chacko J."/>
            <person name="Chandrabose M.N."/>
            <person name="Chavez D."/>
            <person name="Chavez A."/>
            <person name="Chen L."/>
            <person name="Chu H.-S."/>
            <person name="Claassen K.J."/>
            <person name="Cockrell R."/>
            <person name="Collins M."/>
            <person name="Cooper J.A."/>
            <person name="Cree A."/>
            <person name="Curry S.M."/>
            <person name="Da Y."/>
            <person name="Dao M.D."/>
            <person name="Das B."/>
            <person name="Davila M.-L."/>
            <person name="Davy-Carroll L."/>
            <person name="Denson S."/>
            <person name="Dinh H."/>
            <person name="Ebong V.E."/>
            <person name="Edwards J.R."/>
            <person name="Egan A."/>
            <person name="El-Daye J."/>
            <person name="Escobedo L."/>
            <person name="Fernandez S."/>
            <person name="Fernando P.R."/>
            <person name="Flagg N."/>
            <person name="Forbes L.D."/>
            <person name="Fowler R.G."/>
            <person name="Fu Q."/>
            <person name="Gabisi R.A."/>
            <person name="Ganer J."/>
            <person name="Garbino Pronczuk A."/>
            <person name="Garcia R.M."/>
            <person name="Garner T."/>
            <person name="Garrett T.E."/>
            <person name="Gonzalez D.A."/>
            <person name="Hamid H."/>
            <person name="Hawkins E.S."/>
            <person name="Hirani K."/>
            <person name="Hogues M.E."/>
            <person name="Hollins B."/>
            <person name="Hsiao C.-H."/>
            <person name="Jabil R."/>
            <person name="James M.L."/>
            <person name="Jhangiani S.N."/>
            <person name="Johnson B."/>
            <person name="Johnson Q."/>
            <person name="Joshi V."/>
            <person name="Kalu J.B."/>
            <person name="Kam C."/>
            <person name="Kashfia A."/>
            <person name="Keebler J."/>
            <person name="Kisamo H."/>
            <person name="Kovar C.L."/>
            <person name="Lago L.A."/>
            <person name="Lai C.-Y."/>
            <person name="Laidlaw J."/>
            <person name="Lara F."/>
            <person name="Le T.-K."/>
            <person name="Lee S.L."/>
            <person name="Legall F.H."/>
            <person name="Lemon S.J."/>
            <person name="Lewis L.R."/>
            <person name="Li B."/>
            <person name="Liu Y."/>
            <person name="Liu Y.-S."/>
            <person name="Lopez J."/>
            <person name="Lozado R.J."/>
            <person name="Lu J."/>
            <person name="Madu R.C."/>
            <person name="Maheshwari M."/>
            <person name="Maheshwari R."/>
            <person name="Malloy K."/>
            <person name="Martinez E."/>
            <person name="Mathew T."/>
            <person name="Mercado I.C."/>
            <person name="Mercado C."/>
            <person name="Meyer B."/>
            <person name="Montgomery K."/>
            <person name="Morgan M.B."/>
            <person name="Munidasa M."/>
            <person name="Nazareth L.V."/>
            <person name="Nelson J."/>
            <person name="Ng B.M."/>
            <person name="Nguyen N.B."/>
            <person name="Nguyen P.Q."/>
            <person name="Nguyen T."/>
            <person name="Obregon M."/>
            <person name="Okwuonu G.O."/>
            <person name="Onwere C.G."/>
            <person name="Orozco G."/>
            <person name="Parra A."/>
            <person name="Patel S."/>
            <person name="Patil S."/>
            <person name="Perez A."/>
            <person name="Perez Y."/>
            <person name="Pham C."/>
            <person name="Primus E.L."/>
            <person name="Pu L.-L."/>
            <person name="Puazo M."/>
            <person name="Qin X."/>
            <person name="Quiroz J.B."/>
            <person name="Reese J."/>
            <person name="Richards S."/>
            <person name="Rives C.M."/>
            <person name="Robberts R."/>
            <person name="Ruiz S.J."/>
            <person name="Ruiz M.J."/>
            <person name="Santibanez J."/>
            <person name="Schneider B.W."/>
            <person name="Sisson I."/>
            <person name="Smith M."/>
            <person name="Sodergren E."/>
            <person name="Song X.-Z."/>
            <person name="Song B.B."/>
            <person name="Summersgill H."/>
            <person name="Thelus R."/>
            <person name="Thornton R.D."/>
            <person name="Trejos Z.Y."/>
            <person name="Usmani K."/>
            <person name="Vattathil S."/>
            <person name="Villasana D."/>
            <person name="Walker D.L."/>
            <person name="Wang S."/>
            <person name="Wang K."/>
            <person name="White C.S."/>
            <person name="Williams A.C."/>
            <person name="Williamson J."/>
            <person name="Wilson K."/>
            <person name="Woghiren I.O."/>
            <person name="Woodworth J.R."/>
            <person name="Worley K.C."/>
            <person name="Wright R.A."/>
            <person name="Wu W."/>
            <person name="Young L."/>
            <person name="Zhang L."/>
            <person name="Zhang J."/>
            <person name="Zhu Y."/>
            <person name="Muzny D.M."/>
            <person name="Weinstock G."/>
            <person name="Gibbs R.A."/>
        </authorList>
    </citation>
    <scope>NUCLEOTIDE SEQUENCE [LARGE SCALE GENOMIC DNA]</scope>
    <source>
        <strain evidence="3">LSR1</strain>
    </source>
</reference>
<keyword evidence="3" id="KW-1185">Reference proteome</keyword>
<reference evidence="2" key="2">
    <citation type="submission" date="2022-06" db="UniProtKB">
        <authorList>
            <consortium name="EnsemblMetazoa"/>
        </authorList>
    </citation>
    <scope>IDENTIFICATION</scope>
</reference>
<evidence type="ECO:0000313" key="3">
    <source>
        <dbReference type="Proteomes" id="UP000007819"/>
    </source>
</evidence>